<sequence length="209" mass="23269">METHSIEQDSANRARDLLLTEKLRQQPPPIEKVCGKYDSQNGLESSKAALPSTPRTVGSHITLQKSICRDTDDLLQQEYNSVKQENDRLHSIISKLKQEIDLYTRLLQHQTGVSRRTHVAQRSSSLTVLESMLVNTSKRRKKTSVVARGHPRDCSPAQILKDAHHDVMLGAGTKLSPGPQSMSSAVPDDLAPEELLLMDKLTEVLKGMD</sequence>
<proteinExistence type="predicted"/>
<evidence type="ECO:0000313" key="1">
    <source>
        <dbReference type="EMBL" id="AMD21782.1"/>
    </source>
</evidence>
<dbReference type="OrthoDB" id="4036426at2759"/>
<evidence type="ECO:0000313" key="2">
    <source>
        <dbReference type="Proteomes" id="UP000243052"/>
    </source>
</evidence>
<protein>
    <submittedName>
        <fullName evidence="1">HFL074Wp</fullName>
    </submittedName>
</protein>
<dbReference type="AlphaFoldDB" id="A0A109UXS5"/>
<dbReference type="RefSeq" id="XP_017988778.1">
    <property type="nucleotide sequence ID" value="XM_018133096.1"/>
</dbReference>
<dbReference type="Proteomes" id="UP000243052">
    <property type="component" value="Chromosome vi"/>
</dbReference>
<accession>A0A109UXS5</accession>
<keyword evidence="2" id="KW-1185">Reference proteome</keyword>
<gene>
    <name evidence="1" type="ORF">AW171_hschr63755</name>
</gene>
<dbReference type="GeneID" id="28725089"/>
<organism evidence="1 2">
    <name type="scientific">Eremothecium sinecaudum</name>
    <dbReference type="NCBI Taxonomy" id="45286"/>
    <lineage>
        <taxon>Eukaryota</taxon>
        <taxon>Fungi</taxon>
        <taxon>Dikarya</taxon>
        <taxon>Ascomycota</taxon>
        <taxon>Saccharomycotina</taxon>
        <taxon>Saccharomycetes</taxon>
        <taxon>Saccharomycetales</taxon>
        <taxon>Saccharomycetaceae</taxon>
        <taxon>Eremothecium</taxon>
    </lineage>
</organism>
<reference evidence="1 2" key="1">
    <citation type="submission" date="2016-01" db="EMBL/GenBank/DDBJ databases">
        <title>Genome sequence of the yeast Holleya sinecauda.</title>
        <authorList>
            <person name="Dietrich F.S."/>
        </authorList>
    </citation>
    <scope>NUCLEOTIDE SEQUENCE [LARGE SCALE GENOMIC DNA]</scope>
    <source>
        <strain evidence="1 2">ATCC 58844</strain>
    </source>
</reference>
<name>A0A109UXS5_9SACH</name>
<dbReference type="EMBL" id="CP014246">
    <property type="protein sequence ID" value="AMD21782.1"/>
    <property type="molecule type" value="Genomic_DNA"/>
</dbReference>